<dbReference type="OrthoDB" id="9778687at2"/>
<dbReference type="PANTHER" id="PTHR47314:SF1">
    <property type="entry name" value="MALTOSE_MALTODEXTRIN TRANSPORT SYSTEM PERMEASE PROTEIN MALF"/>
    <property type="match status" value="1"/>
</dbReference>
<gene>
    <name evidence="12" type="ORF">E5Z56_05755</name>
</gene>
<name>A0A4P8XUZ4_9FIRM</name>
<dbReference type="GO" id="GO:0015423">
    <property type="term" value="F:ABC-type maltose transporter activity"/>
    <property type="evidence" value="ECO:0007669"/>
    <property type="project" value="TreeGrafter"/>
</dbReference>
<dbReference type="KEGG" id="ruj:E5Z56_05755"/>
<sequence>MKYIDYVQLNAFQKFGYKCKNFFVNLPHNLLKFFAAIGNFFKKLFLGIGHGFANFGKRFAKGDWATKLSYLIMGMGNFSKGQYIKGLLFLIIEAAYAMFLIFFGIDQISQFGTLGTQEGGLGIDPTTGAYGYVEGDNSMLILLYGVTTIVVSVVFLVFYIMNTKSAMKAQELKAEGKHVPTFKEDLKQFGDEKFHVTLLSLPCLLIGVFTVLPLIFMVLIAFTNYDHSHQVPGHLFTWVGFQTFKDVFSNVGGANMGETFLTLTEWTIIWAIFATFLNYFFGMIVALMINKKGIKLKSLWRTLFVITVAVPQFVTLLVMNQMLQYDGGAINVLLQNLGLARINFLNGSALTAKITVIVVNLWVGIPYTILITSGILMNIPADLYESATIDGAGPVKSFFKITLPYMLFVTTPYLITTFINNINNFNVIYLLSSGGPTTDKLYGGAGQTDLLVTWLFKLTMSAQDYNYAAAIGILVFIVCASLSLITFNMTKSAKDEEAFS</sequence>
<dbReference type="EMBL" id="CP039381">
    <property type="protein sequence ID" value="QCT06896.1"/>
    <property type="molecule type" value="Genomic_DNA"/>
</dbReference>
<feature type="transmembrane region" description="Helical" evidence="9">
    <location>
        <begin position="83"/>
        <end position="105"/>
    </location>
</feature>
<keyword evidence="7 9" id="KW-1133">Transmembrane helix</keyword>
<dbReference type="GO" id="GO:0042956">
    <property type="term" value="P:maltodextrin transmembrane transport"/>
    <property type="evidence" value="ECO:0007669"/>
    <property type="project" value="TreeGrafter"/>
</dbReference>
<feature type="transmembrane region" description="Helical" evidence="9">
    <location>
        <begin position="465"/>
        <end position="487"/>
    </location>
</feature>
<dbReference type="Proteomes" id="UP000301475">
    <property type="component" value="Chromosome"/>
</dbReference>
<dbReference type="SUPFAM" id="SSF160964">
    <property type="entry name" value="MalF N-terminal region-like"/>
    <property type="match status" value="1"/>
</dbReference>
<evidence type="ECO:0000256" key="10">
    <source>
        <dbReference type="RuleBase" id="RU367050"/>
    </source>
</evidence>
<dbReference type="PROSITE" id="PS50928">
    <property type="entry name" value="ABC_TM1"/>
    <property type="match status" value="1"/>
</dbReference>
<keyword evidence="5 10" id="KW-0762">Sugar transport</keyword>
<keyword evidence="3 9" id="KW-0813">Transport</keyword>
<accession>A0A4P8XUZ4</accession>
<feature type="transmembrane region" description="Helical" evidence="9">
    <location>
        <begin position="299"/>
        <end position="319"/>
    </location>
</feature>
<organism evidence="12 13">
    <name type="scientific">Ruminococcus bovis</name>
    <dbReference type="NCBI Taxonomy" id="2564099"/>
    <lineage>
        <taxon>Bacteria</taxon>
        <taxon>Bacillati</taxon>
        <taxon>Bacillota</taxon>
        <taxon>Clostridia</taxon>
        <taxon>Eubacteriales</taxon>
        <taxon>Oscillospiraceae</taxon>
        <taxon>Ruminococcus</taxon>
    </lineage>
</organism>
<dbReference type="InterPro" id="IPR035906">
    <property type="entry name" value="MetI-like_sf"/>
</dbReference>
<evidence type="ECO:0000256" key="6">
    <source>
        <dbReference type="ARBA" id="ARBA00022692"/>
    </source>
</evidence>
<evidence type="ECO:0000259" key="11">
    <source>
        <dbReference type="PROSITE" id="PS50928"/>
    </source>
</evidence>
<evidence type="ECO:0000256" key="8">
    <source>
        <dbReference type="ARBA" id="ARBA00023136"/>
    </source>
</evidence>
<comment type="similarity">
    <text evidence="2 10">Belongs to the binding-protein-dependent transport system permease family. MalFG subfamily.</text>
</comment>
<feature type="transmembrane region" description="Helical" evidence="9">
    <location>
        <begin position="398"/>
        <end position="419"/>
    </location>
</feature>
<evidence type="ECO:0000256" key="2">
    <source>
        <dbReference type="ARBA" id="ARBA00009047"/>
    </source>
</evidence>
<dbReference type="AlphaFoldDB" id="A0A4P8XUZ4"/>
<evidence type="ECO:0000256" key="1">
    <source>
        <dbReference type="ARBA" id="ARBA00004651"/>
    </source>
</evidence>
<feature type="transmembrane region" description="Helical" evidence="9">
    <location>
        <begin position="354"/>
        <end position="377"/>
    </location>
</feature>
<reference evidence="12 13" key="1">
    <citation type="submission" date="2019-04" db="EMBL/GenBank/DDBJ databases">
        <authorList>
            <person name="Embree M."/>
            <person name="Gaffney J.R."/>
        </authorList>
    </citation>
    <scope>NUCLEOTIDE SEQUENCE [LARGE SCALE GENOMIC DNA]</scope>
    <source>
        <strain evidence="12 13">JE7A12</strain>
    </source>
</reference>
<dbReference type="Gene3D" id="1.10.3720.10">
    <property type="entry name" value="MetI-like"/>
    <property type="match status" value="1"/>
</dbReference>
<comment type="function">
    <text evidence="10">Part of the ABC transporter complex MalEFGK involved in maltose/maltodextrin import. Probably responsible for the translocation of the substrate across the membrane.</text>
</comment>
<dbReference type="RefSeq" id="WP_138156975.1">
    <property type="nucleotide sequence ID" value="NZ_CP039381.1"/>
</dbReference>
<dbReference type="InterPro" id="IPR000515">
    <property type="entry name" value="MetI-like"/>
</dbReference>
<dbReference type="CDD" id="cd06261">
    <property type="entry name" value="TM_PBP2"/>
    <property type="match status" value="1"/>
</dbReference>
<keyword evidence="8 9" id="KW-0472">Membrane</keyword>
<evidence type="ECO:0000313" key="13">
    <source>
        <dbReference type="Proteomes" id="UP000301475"/>
    </source>
</evidence>
<dbReference type="Pfam" id="PF00528">
    <property type="entry name" value="BPD_transp_1"/>
    <property type="match status" value="1"/>
</dbReference>
<keyword evidence="6 9" id="KW-0812">Transmembrane</keyword>
<evidence type="ECO:0000256" key="9">
    <source>
        <dbReference type="RuleBase" id="RU363032"/>
    </source>
</evidence>
<dbReference type="PANTHER" id="PTHR47314">
    <property type="entry name" value="MALTOSE/MALTODEXTRIN TRANSPORT SYSTEM PERMEASE PROTEIN MALF"/>
    <property type="match status" value="1"/>
</dbReference>
<feature type="transmembrane region" description="Helical" evidence="9">
    <location>
        <begin position="196"/>
        <end position="222"/>
    </location>
</feature>
<dbReference type="SUPFAM" id="SSF161098">
    <property type="entry name" value="MetI-like"/>
    <property type="match status" value="1"/>
</dbReference>
<feature type="transmembrane region" description="Helical" evidence="9">
    <location>
        <begin position="141"/>
        <end position="161"/>
    </location>
</feature>
<proteinExistence type="inferred from homology"/>
<keyword evidence="4 10" id="KW-1003">Cell membrane</keyword>
<evidence type="ECO:0000256" key="7">
    <source>
        <dbReference type="ARBA" id="ARBA00022989"/>
    </source>
</evidence>
<dbReference type="GO" id="GO:1990060">
    <property type="term" value="C:maltose transport complex"/>
    <property type="evidence" value="ECO:0007669"/>
    <property type="project" value="TreeGrafter"/>
</dbReference>
<evidence type="ECO:0000256" key="4">
    <source>
        <dbReference type="ARBA" id="ARBA00022475"/>
    </source>
</evidence>
<feature type="transmembrane region" description="Helical" evidence="9">
    <location>
        <begin position="268"/>
        <end position="287"/>
    </location>
</feature>
<keyword evidence="13" id="KW-1185">Reference proteome</keyword>
<evidence type="ECO:0000256" key="3">
    <source>
        <dbReference type="ARBA" id="ARBA00022448"/>
    </source>
</evidence>
<feature type="domain" description="ABC transmembrane type-1" evidence="11">
    <location>
        <begin position="264"/>
        <end position="486"/>
    </location>
</feature>
<protein>
    <recommendedName>
        <fullName evidence="10">Maltose/maltodextrin transport system permease protein</fullName>
    </recommendedName>
</protein>
<evidence type="ECO:0000313" key="12">
    <source>
        <dbReference type="EMBL" id="QCT06896.1"/>
    </source>
</evidence>
<comment type="subcellular location">
    <subcellularLocation>
        <location evidence="1 9">Cell membrane</location>
        <topology evidence="1 9">Multi-pass membrane protein</topology>
    </subcellularLocation>
</comment>
<evidence type="ECO:0000256" key="5">
    <source>
        <dbReference type="ARBA" id="ARBA00022597"/>
    </source>
</evidence>